<evidence type="ECO:0000256" key="2">
    <source>
        <dbReference type="ARBA" id="ARBA00023004"/>
    </source>
</evidence>
<organism evidence="4">
    <name type="scientific">freshwater metagenome</name>
    <dbReference type="NCBI Taxonomy" id="449393"/>
    <lineage>
        <taxon>unclassified sequences</taxon>
        <taxon>metagenomes</taxon>
        <taxon>ecological metagenomes</taxon>
    </lineage>
</organism>
<dbReference type="InterPro" id="IPR028431">
    <property type="entry name" value="NADP_DH_HndA-like"/>
</dbReference>
<keyword evidence="2" id="KW-0408">Iron</keyword>
<gene>
    <name evidence="4" type="ORF">UFOPK3770_01146</name>
</gene>
<dbReference type="Pfam" id="PF01257">
    <property type="entry name" value="2Fe-2S_thioredx"/>
    <property type="match status" value="1"/>
</dbReference>
<keyword evidence="1" id="KW-0479">Metal-binding</keyword>
<dbReference type="PANTHER" id="PTHR43342:SF1">
    <property type="entry name" value="BIFURCATING [FEFE] HYDROGENASE GAMMA SUBUNIT"/>
    <property type="match status" value="1"/>
</dbReference>
<dbReference type="InterPro" id="IPR036249">
    <property type="entry name" value="Thioredoxin-like_sf"/>
</dbReference>
<dbReference type="EMBL" id="CAESAJ010000156">
    <property type="protein sequence ID" value="CAB4343127.1"/>
    <property type="molecule type" value="Genomic_DNA"/>
</dbReference>
<evidence type="ECO:0000256" key="1">
    <source>
        <dbReference type="ARBA" id="ARBA00022723"/>
    </source>
</evidence>
<dbReference type="Gene3D" id="3.40.30.10">
    <property type="entry name" value="Glutaredoxin"/>
    <property type="match status" value="1"/>
</dbReference>
<dbReference type="Gene3D" id="1.10.10.1590">
    <property type="entry name" value="NADH-quinone oxidoreductase subunit E"/>
    <property type="match status" value="1"/>
</dbReference>
<keyword evidence="3" id="KW-0411">Iron-sulfur</keyword>
<accession>A0A6J5ZQH1</accession>
<sequence>MIAYDEELLRDRLRPVVDHGVLVALQTTQELFTFIPDAAVDVIANLCNVSRAEVHGVRTYYSDFRNAPTAAHIIKVCVAESCQALGSRDVVEDLKASGYDLHQRNAINNIECEQVFCLGNCALGPAAMVNGKVLGRVTAHGLLNAAAEFTS</sequence>
<dbReference type="SUPFAM" id="SSF52833">
    <property type="entry name" value="Thioredoxin-like"/>
    <property type="match status" value="1"/>
</dbReference>
<reference evidence="4" key="1">
    <citation type="submission" date="2020-05" db="EMBL/GenBank/DDBJ databases">
        <authorList>
            <person name="Chiriac C."/>
            <person name="Salcher M."/>
            <person name="Ghai R."/>
            <person name="Kavagutti S V."/>
        </authorList>
    </citation>
    <scope>NUCLEOTIDE SEQUENCE</scope>
</reference>
<protein>
    <submittedName>
        <fullName evidence="4">Unannotated protein</fullName>
    </submittedName>
</protein>
<proteinExistence type="predicted"/>
<evidence type="ECO:0000313" key="4">
    <source>
        <dbReference type="EMBL" id="CAB4343127.1"/>
    </source>
</evidence>
<dbReference type="AlphaFoldDB" id="A0A6J5ZQH1"/>
<dbReference type="GO" id="GO:0046872">
    <property type="term" value="F:metal ion binding"/>
    <property type="evidence" value="ECO:0007669"/>
    <property type="project" value="UniProtKB-KW"/>
</dbReference>
<dbReference type="InterPro" id="IPR041921">
    <property type="entry name" value="NuoE_N"/>
</dbReference>
<dbReference type="PANTHER" id="PTHR43342">
    <property type="entry name" value="NADH-QUINONE OXIDOREDUCTASE, E SUBUNIT"/>
    <property type="match status" value="1"/>
</dbReference>
<name>A0A6J5ZQH1_9ZZZZ</name>
<dbReference type="GO" id="GO:0051536">
    <property type="term" value="F:iron-sulfur cluster binding"/>
    <property type="evidence" value="ECO:0007669"/>
    <property type="project" value="UniProtKB-KW"/>
</dbReference>
<evidence type="ECO:0000256" key="3">
    <source>
        <dbReference type="ARBA" id="ARBA00023014"/>
    </source>
</evidence>